<dbReference type="Proteomes" id="UP000317421">
    <property type="component" value="Unassembled WGS sequence"/>
</dbReference>
<evidence type="ECO:0000259" key="3">
    <source>
        <dbReference type="PROSITE" id="PS51371"/>
    </source>
</evidence>
<dbReference type="SMART" id="SM00116">
    <property type="entry name" value="CBS"/>
    <property type="match status" value="2"/>
</dbReference>
<evidence type="ECO:0000313" key="4">
    <source>
        <dbReference type="EMBL" id="TWT97878.1"/>
    </source>
</evidence>
<accession>A0A5C6AEY4</accession>
<dbReference type="AlphaFoldDB" id="A0A5C6AEY4"/>
<name>A0A5C6AEY4_9BACT</name>
<dbReference type="Gene3D" id="3.10.580.10">
    <property type="entry name" value="CBS-domain"/>
    <property type="match status" value="2"/>
</dbReference>
<organism evidence="4 5">
    <name type="scientific">Botrimarina colliarenosi</name>
    <dbReference type="NCBI Taxonomy" id="2528001"/>
    <lineage>
        <taxon>Bacteria</taxon>
        <taxon>Pseudomonadati</taxon>
        <taxon>Planctomycetota</taxon>
        <taxon>Planctomycetia</taxon>
        <taxon>Pirellulales</taxon>
        <taxon>Lacipirellulaceae</taxon>
        <taxon>Botrimarina</taxon>
    </lineage>
</organism>
<dbReference type="Pfam" id="PF00571">
    <property type="entry name" value="CBS"/>
    <property type="match status" value="2"/>
</dbReference>
<gene>
    <name evidence="4" type="primary">hrp1</name>
    <name evidence="4" type="ORF">Pla108_20320</name>
</gene>
<evidence type="ECO:0000256" key="2">
    <source>
        <dbReference type="PROSITE-ProRule" id="PRU00703"/>
    </source>
</evidence>
<evidence type="ECO:0000256" key="1">
    <source>
        <dbReference type="ARBA" id="ARBA00023122"/>
    </source>
</evidence>
<feature type="domain" description="CBS" evidence="3">
    <location>
        <begin position="8"/>
        <end position="67"/>
    </location>
</feature>
<dbReference type="PANTHER" id="PTHR43080:SF2">
    <property type="entry name" value="CBS DOMAIN-CONTAINING PROTEIN"/>
    <property type="match status" value="1"/>
</dbReference>
<keyword evidence="5" id="KW-1185">Reference proteome</keyword>
<dbReference type="PANTHER" id="PTHR43080">
    <property type="entry name" value="CBS DOMAIN-CONTAINING PROTEIN CBSX3, MITOCHONDRIAL"/>
    <property type="match status" value="1"/>
</dbReference>
<feature type="domain" description="CBS" evidence="3">
    <location>
        <begin position="72"/>
        <end position="127"/>
    </location>
</feature>
<reference evidence="4 5" key="1">
    <citation type="submission" date="2019-02" db="EMBL/GenBank/DDBJ databases">
        <title>Deep-cultivation of Planctomycetes and their phenomic and genomic characterization uncovers novel biology.</title>
        <authorList>
            <person name="Wiegand S."/>
            <person name="Jogler M."/>
            <person name="Boedeker C."/>
            <person name="Pinto D."/>
            <person name="Vollmers J."/>
            <person name="Rivas-Marin E."/>
            <person name="Kohn T."/>
            <person name="Peeters S.H."/>
            <person name="Heuer A."/>
            <person name="Rast P."/>
            <person name="Oberbeckmann S."/>
            <person name="Bunk B."/>
            <person name="Jeske O."/>
            <person name="Meyerdierks A."/>
            <person name="Storesund J.E."/>
            <person name="Kallscheuer N."/>
            <person name="Luecker S."/>
            <person name="Lage O.M."/>
            <person name="Pohl T."/>
            <person name="Merkel B.J."/>
            <person name="Hornburger P."/>
            <person name="Mueller R.-W."/>
            <person name="Bruemmer F."/>
            <person name="Labrenz M."/>
            <person name="Spormann A.M."/>
            <person name="Op Den Camp H."/>
            <person name="Overmann J."/>
            <person name="Amann R."/>
            <person name="Jetten M.S.M."/>
            <person name="Mascher T."/>
            <person name="Medema M.H."/>
            <person name="Devos D.P."/>
            <person name="Kaster A.-K."/>
            <person name="Ovreas L."/>
            <person name="Rohde M."/>
            <person name="Galperin M.Y."/>
            <person name="Jogler C."/>
        </authorList>
    </citation>
    <scope>NUCLEOTIDE SEQUENCE [LARGE SCALE GENOMIC DNA]</scope>
    <source>
        <strain evidence="4 5">Pla108</strain>
    </source>
</reference>
<protein>
    <submittedName>
        <fullName evidence="4">Hypoxic response protein 1</fullName>
    </submittedName>
</protein>
<dbReference type="InterPro" id="IPR051257">
    <property type="entry name" value="Diverse_CBS-Domain"/>
</dbReference>
<proteinExistence type="predicted"/>
<dbReference type="EMBL" id="SJPR01000002">
    <property type="protein sequence ID" value="TWT97878.1"/>
    <property type="molecule type" value="Genomic_DNA"/>
</dbReference>
<dbReference type="InterPro" id="IPR000644">
    <property type="entry name" value="CBS_dom"/>
</dbReference>
<dbReference type="SUPFAM" id="SSF54631">
    <property type="entry name" value="CBS-domain pair"/>
    <property type="match status" value="1"/>
</dbReference>
<comment type="caution">
    <text evidence="4">The sequence shown here is derived from an EMBL/GenBank/DDBJ whole genome shotgun (WGS) entry which is preliminary data.</text>
</comment>
<keyword evidence="1 2" id="KW-0129">CBS domain</keyword>
<evidence type="ECO:0000313" key="5">
    <source>
        <dbReference type="Proteomes" id="UP000317421"/>
    </source>
</evidence>
<sequence>MITAKDIMTHEVVTISPQATIHDATETLLNRSVSGLPVVDHKGVIVGILTEFALLATAYDQTINNDTVADHMTCDVMSVDVNDPINKVADLFIVHRVRRVPVVENGRLAGLVARRDVLKALHESSAPYAVC</sequence>
<dbReference type="RefSeq" id="WP_197526449.1">
    <property type="nucleotide sequence ID" value="NZ_SJPR01000002.1"/>
</dbReference>
<dbReference type="PROSITE" id="PS51371">
    <property type="entry name" value="CBS"/>
    <property type="match status" value="2"/>
</dbReference>
<dbReference type="InterPro" id="IPR046342">
    <property type="entry name" value="CBS_dom_sf"/>
</dbReference>